<dbReference type="OrthoDB" id="420325at2759"/>
<dbReference type="AlphaFoldDB" id="A0A812PSF4"/>
<proteinExistence type="predicted"/>
<reference evidence="1" key="1">
    <citation type="submission" date="2021-02" db="EMBL/GenBank/DDBJ databases">
        <authorList>
            <person name="Dougan E. K."/>
            <person name="Rhodes N."/>
            <person name="Thang M."/>
            <person name="Chan C."/>
        </authorList>
    </citation>
    <scope>NUCLEOTIDE SEQUENCE</scope>
</reference>
<sequence length="247" mass="27468">AVFMRRERAVKFWMDRESLDRKSALERWDLEVEQSKHRDQAGPAESRLRIPVKIEDFLVVEDSDIYEKEKLLEHKRTKYNEEQDMLMDDALESGRAAASSGIDRMGVSNLENTGLISATFGRKAVLSDTAAAFQAPHDGPGSQPDQKTPKKLAAFDVGLERIVLKDRLVTALDKELGSLRGVMESTLATLQDPSFQAALVDSVAECLIGSYTAGQTDVDQIAADQDSQRLLRCLQTTPAELPDIFKN</sequence>
<organism evidence="1 2">
    <name type="scientific">Symbiodinium pilosum</name>
    <name type="common">Dinoflagellate</name>
    <dbReference type="NCBI Taxonomy" id="2952"/>
    <lineage>
        <taxon>Eukaryota</taxon>
        <taxon>Sar</taxon>
        <taxon>Alveolata</taxon>
        <taxon>Dinophyceae</taxon>
        <taxon>Suessiales</taxon>
        <taxon>Symbiodiniaceae</taxon>
        <taxon>Symbiodinium</taxon>
    </lineage>
</organism>
<feature type="non-terminal residue" evidence="1">
    <location>
        <position position="1"/>
    </location>
</feature>
<dbReference type="Proteomes" id="UP000649617">
    <property type="component" value="Unassembled WGS sequence"/>
</dbReference>
<comment type="caution">
    <text evidence="1">The sequence shown here is derived from an EMBL/GenBank/DDBJ whole genome shotgun (WGS) entry which is preliminary data.</text>
</comment>
<evidence type="ECO:0000313" key="2">
    <source>
        <dbReference type="Proteomes" id="UP000649617"/>
    </source>
</evidence>
<name>A0A812PSF4_SYMPI</name>
<gene>
    <name evidence="1" type="ORF">SPIL2461_LOCUS8193</name>
</gene>
<accession>A0A812PSF4</accession>
<keyword evidence="2" id="KW-1185">Reference proteome</keyword>
<protein>
    <submittedName>
        <fullName evidence="1">Uncharacterized protein</fullName>
    </submittedName>
</protein>
<feature type="non-terminal residue" evidence="1">
    <location>
        <position position="247"/>
    </location>
</feature>
<evidence type="ECO:0000313" key="1">
    <source>
        <dbReference type="EMBL" id="CAE7345962.1"/>
    </source>
</evidence>
<dbReference type="EMBL" id="CAJNIZ010013278">
    <property type="protein sequence ID" value="CAE7345962.1"/>
    <property type="molecule type" value="Genomic_DNA"/>
</dbReference>